<dbReference type="Proteomes" id="UP000625210">
    <property type="component" value="Unassembled WGS sequence"/>
</dbReference>
<comment type="caution">
    <text evidence="1">The sequence shown here is derived from an EMBL/GenBank/DDBJ whole genome shotgun (WGS) entry which is preliminary data.</text>
</comment>
<dbReference type="InterPro" id="IPR020256">
    <property type="entry name" value="Spore_coat_CotJA"/>
</dbReference>
<keyword evidence="2" id="KW-1185">Reference proteome</keyword>
<reference evidence="1" key="1">
    <citation type="journal article" date="2014" name="Int. J. Syst. Evol. Microbiol.">
        <title>Complete genome sequence of Corynebacterium casei LMG S-19264T (=DSM 44701T), isolated from a smear-ripened cheese.</title>
        <authorList>
            <consortium name="US DOE Joint Genome Institute (JGI-PGF)"/>
            <person name="Walter F."/>
            <person name="Albersmeier A."/>
            <person name="Kalinowski J."/>
            <person name="Ruckert C."/>
        </authorList>
    </citation>
    <scope>NUCLEOTIDE SEQUENCE</scope>
    <source>
        <strain evidence="1">CGMCC 1.15179</strain>
    </source>
</reference>
<dbReference type="RefSeq" id="WP_188647874.1">
    <property type="nucleotide sequence ID" value="NZ_BMHQ01000007.1"/>
</dbReference>
<dbReference type="AlphaFoldDB" id="A0A8J2VCY9"/>
<sequence length="84" mass="9794">MEPYPYTVNPFVHQDRFWYPFVSPFDPCPPIRAKRYVVPPNQFLGFQPPNLLQFPPAQALMKGTLWPALFSPYKKTGKVEIKDP</sequence>
<evidence type="ECO:0008006" key="3">
    <source>
        <dbReference type="Google" id="ProtNLM"/>
    </source>
</evidence>
<protein>
    <recommendedName>
        <fullName evidence="3">Spore coat associated protein CotJA</fullName>
    </recommendedName>
</protein>
<name>A0A8J2VCY9_9BACL</name>
<reference evidence="1" key="2">
    <citation type="submission" date="2020-09" db="EMBL/GenBank/DDBJ databases">
        <authorList>
            <person name="Sun Q."/>
            <person name="Zhou Y."/>
        </authorList>
    </citation>
    <scope>NUCLEOTIDE SEQUENCE</scope>
    <source>
        <strain evidence="1">CGMCC 1.15179</strain>
    </source>
</reference>
<proteinExistence type="predicted"/>
<dbReference type="Pfam" id="PF11007">
    <property type="entry name" value="CotJA"/>
    <property type="match status" value="1"/>
</dbReference>
<dbReference type="EMBL" id="BMHQ01000007">
    <property type="protein sequence ID" value="GGE19099.1"/>
    <property type="molecule type" value="Genomic_DNA"/>
</dbReference>
<gene>
    <name evidence="1" type="ORF">GCM10011571_21270</name>
</gene>
<evidence type="ECO:0000313" key="1">
    <source>
        <dbReference type="EMBL" id="GGE19099.1"/>
    </source>
</evidence>
<evidence type="ECO:0000313" key="2">
    <source>
        <dbReference type="Proteomes" id="UP000625210"/>
    </source>
</evidence>
<accession>A0A8J2VCY9</accession>
<organism evidence="1 2">
    <name type="scientific">Marinithermofilum abyssi</name>
    <dbReference type="NCBI Taxonomy" id="1571185"/>
    <lineage>
        <taxon>Bacteria</taxon>
        <taxon>Bacillati</taxon>
        <taxon>Bacillota</taxon>
        <taxon>Bacilli</taxon>
        <taxon>Bacillales</taxon>
        <taxon>Thermoactinomycetaceae</taxon>
        <taxon>Marinithermofilum</taxon>
    </lineage>
</organism>